<accession>A0A936Z502</accession>
<dbReference type="SMART" id="SM00749">
    <property type="entry name" value="BON"/>
    <property type="match status" value="1"/>
</dbReference>
<name>A0A936Z502_9BURK</name>
<dbReference type="Proteomes" id="UP000599109">
    <property type="component" value="Unassembled WGS sequence"/>
</dbReference>
<dbReference type="Pfam" id="PF13189">
    <property type="entry name" value="Cytidylate_kin2"/>
    <property type="match status" value="1"/>
</dbReference>
<evidence type="ECO:0000313" key="2">
    <source>
        <dbReference type="EMBL" id="MBL0393757.1"/>
    </source>
</evidence>
<dbReference type="Gene3D" id="3.30.1340.30">
    <property type="match status" value="1"/>
</dbReference>
<dbReference type="GO" id="GO:0016301">
    <property type="term" value="F:kinase activity"/>
    <property type="evidence" value="ECO:0007669"/>
    <property type="project" value="UniProtKB-KW"/>
</dbReference>
<evidence type="ECO:0000259" key="1">
    <source>
        <dbReference type="PROSITE" id="PS50914"/>
    </source>
</evidence>
<keyword evidence="3" id="KW-1185">Reference proteome</keyword>
<dbReference type="AlphaFoldDB" id="A0A936Z502"/>
<gene>
    <name evidence="2" type="ORF">JJ685_21650</name>
</gene>
<dbReference type="RefSeq" id="WP_201676420.1">
    <property type="nucleotide sequence ID" value="NZ_JAEQNE010000006.1"/>
</dbReference>
<dbReference type="Pfam" id="PF04972">
    <property type="entry name" value="BON"/>
    <property type="match status" value="1"/>
</dbReference>
<keyword evidence="2" id="KW-0418">Kinase</keyword>
<dbReference type="Gene3D" id="3.40.50.300">
    <property type="entry name" value="P-loop containing nucleotide triphosphate hydrolases"/>
    <property type="match status" value="1"/>
</dbReference>
<dbReference type="InterPro" id="IPR014004">
    <property type="entry name" value="Transpt-assoc_nodulatn_dom_bac"/>
</dbReference>
<evidence type="ECO:0000313" key="3">
    <source>
        <dbReference type="Proteomes" id="UP000599109"/>
    </source>
</evidence>
<feature type="domain" description="BON" evidence="1">
    <location>
        <begin position="199"/>
        <end position="267"/>
    </location>
</feature>
<protein>
    <submittedName>
        <fullName evidence="2">Cytidylate kinase family protein</fullName>
    </submittedName>
</protein>
<dbReference type="EMBL" id="JAEQNE010000006">
    <property type="protein sequence ID" value="MBL0393757.1"/>
    <property type="molecule type" value="Genomic_DNA"/>
</dbReference>
<proteinExistence type="predicted"/>
<sequence length="277" mass="30493">MPVIALTQEMGSLAKDVAERVAQIAGLAIMRNEVVDNVAERMHLPPSLIRRVREGKAGLVERFTTDKQQFALYTEEEVLHQAERGNVILRGWGATRVLHAVPHVLRVRVTRSFDSRVKWVMDDLETDNRASAEAEVRRSDNAHAARMHTTYGVTWGDPLLYDLVINTDRVTVEGAAQTILSLAAQPEFQETPQSRAKLAGLALAAKVRAALKANASTQHTDVQIDASEGRVVLSGIVVNEKEKVEAERIASTVAGVGSVDNQLHLMVISRKFTYAKT</sequence>
<comment type="caution">
    <text evidence="2">The sequence shown here is derived from an EMBL/GenBank/DDBJ whole genome shotgun (WGS) entry which is preliminary data.</text>
</comment>
<dbReference type="InterPro" id="IPR007055">
    <property type="entry name" value="BON_dom"/>
</dbReference>
<dbReference type="PROSITE" id="PS50914">
    <property type="entry name" value="BON"/>
    <property type="match status" value="1"/>
</dbReference>
<keyword evidence="2" id="KW-0808">Transferase</keyword>
<reference evidence="2 3" key="1">
    <citation type="journal article" date="2017" name="Int. J. Syst. Evol. Microbiol.">
        <title>Ramlibacter monticola sp. nov., isolated from forest soil.</title>
        <authorList>
            <person name="Chaudhary D.K."/>
            <person name="Kim J."/>
        </authorList>
    </citation>
    <scope>NUCLEOTIDE SEQUENCE [LARGE SCALE GENOMIC DNA]</scope>
    <source>
        <strain evidence="2 3">KACC 19175</strain>
    </source>
</reference>
<organism evidence="2 3">
    <name type="scientific">Ramlibacter monticola</name>
    <dbReference type="NCBI Taxonomy" id="1926872"/>
    <lineage>
        <taxon>Bacteria</taxon>
        <taxon>Pseudomonadati</taxon>
        <taxon>Pseudomonadota</taxon>
        <taxon>Betaproteobacteria</taxon>
        <taxon>Burkholderiales</taxon>
        <taxon>Comamonadaceae</taxon>
        <taxon>Ramlibacter</taxon>
    </lineage>
</organism>
<dbReference type="InterPro" id="IPR027417">
    <property type="entry name" value="P-loop_NTPase"/>
</dbReference>